<feature type="transmembrane region" description="Helical" evidence="1">
    <location>
        <begin position="114"/>
        <end position="133"/>
    </location>
</feature>
<dbReference type="KEGG" id="run:DR864_11340"/>
<feature type="transmembrane region" description="Helical" evidence="1">
    <location>
        <begin position="145"/>
        <end position="163"/>
    </location>
</feature>
<reference evidence="2 3" key="1">
    <citation type="submission" date="2018-07" db="EMBL/GenBank/DDBJ databases">
        <title>Genome sequencing of Runella.</title>
        <authorList>
            <person name="Baek M.-G."/>
            <person name="Yi H."/>
        </authorList>
    </citation>
    <scope>NUCLEOTIDE SEQUENCE [LARGE SCALE GENOMIC DNA]</scope>
    <source>
        <strain evidence="2 3">HYN0085</strain>
    </source>
</reference>
<dbReference type="Proteomes" id="UP000251993">
    <property type="component" value="Chromosome"/>
</dbReference>
<gene>
    <name evidence="2" type="ORF">DR864_11340</name>
</gene>
<accession>A0A344TI26</accession>
<dbReference type="OrthoDB" id="951650at2"/>
<sequence length="174" mass="19809">MKKLTPEQLSRLHNHLLGNSTNDALITELLDHLACEAEEYLWKGYNFDLALEKITQEANTKAVKYLRETYQHEVAMTDEQLENASLDDIIFEFRNKAYGAYDLRQSYPFALRSALILGVGLFMMLMAFLSGMAQGSWSFLSTAGMMWMVGVCGVAYSLGTWFFRKSPHRYAVPA</sequence>
<keyword evidence="1" id="KW-1133">Transmembrane helix</keyword>
<keyword evidence="1" id="KW-0472">Membrane</keyword>
<keyword evidence="3" id="KW-1185">Reference proteome</keyword>
<evidence type="ECO:0000256" key="1">
    <source>
        <dbReference type="SAM" id="Phobius"/>
    </source>
</evidence>
<dbReference type="AlphaFoldDB" id="A0A344TI26"/>
<protein>
    <submittedName>
        <fullName evidence="2">Uncharacterized protein</fullName>
    </submittedName>
</protein>
<evidence type="ECO:0000313" key="2">
    <source>
        <dbReference type="EMBL" id="AXE18297.1"/>
    </source>
</evidence>
<proteinExistence type="predicted"/>
<dbReference type="RefSeq" id="WP_114067081.1">
    <property type="nucleotide sequence ID" value="NZ_CP030850.1"/>
</dbReference>
<keyword evidence="1" id="KW-0812">Transmembrane</keyword>
<evidence type="ECO:0000313" key="3">
    <source>
        <dbReference type="Proteomes" id="UP000251993"/>
    </source>
</evidence>
<organism evidence="2 3">
    <name type="scientific">Runella rosea</name>
    <dbReference type="NCBI Taxonomy" id="2259595"/>
    <lineage>
        <taxon>Bacteria</taxon>
        <taxon>Pseudomonadati</taxon>
        <taxon>Bacteroidota</taxon>
        <taxon>Cytophagia</taxon>
        <taxon>Cytophagales</taxon>
        <taxon>Spirosomataceae</taxon>
        <taxon>Runella</taxon>
    </lineage>
</organism>
<dbReference type="EMBL" id="CP030850">
    <property type="protein sequence ID" value="AXE18297.1"/>
    <property type="molecule type" value="Genomic_DNA"/>
</dbReference>
<name>A0A344TI26_9BACT</name>